<dbReference type="InterPro" id="IPR052228">
    <property type="entry name" value="Sec_Metab_Biosynth_Oxidored"/>
</dbReference>
<name>A0AAN6YF17_9PEZI</name>
<dbReference type="PANTHER" id="PTHR47534:SF3">
    <property type="entry name" value="ALCOHOL DEHYDROGENASE-LIKE C-TERMINAL DOMAIN-CONTAINING PROTEIN"/>
    <property type="match status" value="1"/>
</dbReference>
<evidence type="ECO:0000313" key="3">
    <source>
        <dbReference type="Proteomes" id="UP001301769"/>
    </source>
</evidence>
<dbReference type="EMBL" id="MU858080">
    <property type="protein sequence ID" value="KAK4215417.1"/>
    <property type="molecule type" value="Genomic_DNA"/>
</dbReference>
<gene>
    <name evidence="2" type="ORF">QBC37DRAFT_419271</name>
</gene>
<evidence type="ECO:0000256" key="1">
    <source>
        <dbReference type="ARBA" id="ARBA00023002"/>
    </source>
</evidence>
<accession>A0AAN6YF17</accession>
<dbReference type="Gene3D" id="3.40.50.720">
    <property type="entry name" value="NAD(P)-binding Rossmann-like Domain"/>
    <property type="match status" value="1"/>
</dbReference>
<dbReference type="InterPro" id="IPR002347">
    <property type="entry name" value="SDR_fam"/>
</dbReference>
<dbReference type="AlphaFoldDB" id="A0AAN6YF17"/>
<keyword evidence="1" id="KW-0560">Oxidoreductase</keyword>
<comment type="caution">
    <text evidence="2">The sequence shown here is derived from an EMBL/GenBank/DDBJ whole genome shotgun (WGS) entry which is preliminary data.</text>
</comment>
<keyword evidence="3" id="KW-1185">Reference proteome</keyword>
<protein>
    <submittedName>
        <fullName evidence="2">Oxidoreductase YkvO</fullName>
    </submittedName>
</protein>
<dbReference type="Pfam" id="PF00106">
    <property type="entry name" value="adh_short"/>
    <property type="match status" value="1"/>
</dbReference>
<dbReference type="SUPFAM" id="SSF51735">
    <property type="entry name" value="NAD(P)-binding Rossmann-fold domains"/>
    <property type="match status" value="1"/>
</dbReference>
<sequence>MTIRTIVVGGTSGIGYAIACRIAAASTSHTVLISGRTKPTNIPHPNIEFRPLDATSMRQIKSYTNTLKSSNPAPVLDFLVMSQGIMSTAPRTEVPGEGIDRKMALHYYGKQLLIKELLPLMSPTARVLIVYDGWLGSPEKLIWEDLDLKDPGRYSLKRAADHCTSMMDGMVQVWAREQERKGDEVKRSFVHAYPGGVNTDLLRDVVPSWLQGAVKTVGGVVLTSPDTCAERLLKGTEECVELGRAWSNIDNKGRVLKGKAVWTEEQMDKVATHTWETVDKALAGTG</sequence>
<dbReference type="InterPro" id="IPR036291">
    <property type="entry name" value="NAD(P)-bd_dom_sf"/>
</dbReference>
<reference evidence="2" key="1">
    <citation type="journal article" date="2023" name="Mol. Phylogenet. Evol.">
        <title>Genome-scale phylogeny and comparative genomics of the fungal order Sordariales.</title>
        <authorList>
            <person name="Hensen N."/>
            <person name="Bonometti L."/>
            <person name="Westerberg I."/>
            <person name="Brannstrom I.O."/>
            <person name="Guillou S."/>
            <person name="Cros-Aarteil S."/>
            <person name="Calhoun S."/>
            <person name="Haridas S."/>
            <person name="Kuo A."/>
            <person name="Mondo S."/>
            <person name="Pangilinan J."/>
            <person name="Riley R."/>
            <person name="LaButti K."/>
            <person name="Andreopoulos B."/>
            <person name="Lipzen A."/>
            <person name="Chen C."/>
            <person name="Yan M."/>
            <person name="Daum C."/>
            <person name="Ng V."/>
            <person name="Clum A."/>
            <person name="Steindorff A."/>
            <person name="Ohm R.A."/>
            <person name="Martin F."/>
            <person name="Silar P."/>
            <person name="Natvig D.O."/>
            <person name="Lalanne C."/>
            <person name="Gautier V."/>
            <person name="Ament-Velasquez S.L."/>
            <person name="Kruys A."/>
            <person name="Hutchinson M.I."/>
            <person name="Powell A.J."/>
            <person name="Barry K."/>
            <person name="Miller A.N."/>
            <person name="Grigoriev I.V."/>
            <person name="Debuchy R."/>
            <person name="Gladieux P."/>
            <person name="Hiltunen Thoren M."/>
            <person name="Johannesson H."/>
        </authorList>
    </citation>
    <scope>NUCLEOTIDE SEQUENCE</scope>
    <source>
        <strain evidence="2">PSN293</strain>
    </source>
</reference>
<evidence type="ECO:0000313" key="2">
    <source>
        <dbReference type="EMBL" id="KAK4215417.1"/>
    </source>
</evidence>
<organism evidence="2 3">
    <name type="scientific">Rhypophila decipiens</name>
    <dbReference type="NCBI Taxonomy" id="261697"/>
    <lineage>
        <taxon>Eukaryota</taxon>
        <taxon>Fungi</taxon>
        <taxon>Dikarya</taxon>
        <taxon>Ascomycota</taxon>
        <taxon>Pezizomycotina</taxon>
        <taxon>Sordariomycetes</taxon>
        <taxon>Sordariomycetidae</taxon>
        <taxon>Sordariales</taxon>
        <taxon>Naviculisporaceae</taxon>
        <taxon>Rhypophila</taxon>
    </lineage>
</organism>
<dbReference type="PANTHER" id="PTHR47534">
    <property type="entry name" value="YALI0E05731P"/>
    <property type="match status" value="1"/>
</dbReference>
<dbReference type="GO" id="GO:0016491">
    <property type="term" value="F:oxidoreductase activity"/>
    <property type="evidence" value="ECO:0007669"/>
    <property type="project" value="UniProtKB-KW"/>
</dbReference>
<dbReference type="Proteomes" id="UP001301769">
    <property type="component" value="Unassembled WGS sequence"/>
</dbReference>
<reference evidence="2" key="2">
    <citation type="submission" date="2023-05" db="EMBL/GenBank/DDBJ databases">
        <authorList>
            <consortium name="Lawrence Berkeley National Laboratory"/>
            <person name="Steindorff A."/>
            <person name="Hensen N."/>
            <person name="Bonometti L."/>
            <person name="Westerberg I."/>
            <person name="Brannstrom I.O."/>
            <person name="Guillou S."/>
            <person name="Cros-Aarteil S."/>
            <person name="Calhoun S."/>
            <person name="Haridas S."/>
            <person name="Kuo A."/>
            <person name="Mondo S."/>
            <person name="Pangilinan J."/>
            <person name="Riley R."/>
            <person name="Labutti K."/>
            <person name="Andreopoulos B."/>
            <person name="Lipzen A."/>
            <person name="Chen C."/>
            <person name="Yanf M."/>
            <person name="Daum C."/>
            <person name="Ng V."/>
            <person name="Clum A."/>
            <person name="Ohm R."/>
            <person name="Martin F."/>
            <person name="Silar P."/>
            <person name="Natvig D."/>
            <person name="Lalanne C."/>
            <person name="Gautier V."/>
            <person name="Ament-Velasquez S.L."/>
            <person name="Kruys A."/>
            <person name="Hutchinson M.I."/>
            <person name="Powell A.J."/>
            <person name="Barry K."/>
            <person name="Miller A.N."/>
            <person name="Grigoriev I.V."/>
            <person name="Debuchy R."/>
            <person name="Gladieux P."/>
            <person name="Thoren M.H."/>
            <person name="Johannesson H."/>
        </authorList>
    </citation>
    <scope>NUCLEOTIDE SEQUENCE</scope>
    <source>
        <strain evidence="2">PSN293</strain>
    </source>
</reference>
<proteinExistence type="predicted"/>